<dbReference type="EMBL" id="RBZU01000023">
    <property type="protein sequence ID" value="RKP43921.1"/>
    <property type="molecule type" value="Genomic_DNA"/>
</dbReference>
<dbReference type="InterPro" id="IPR036188">
    <property type="entry name" value="FAD/NAD-bd_sf"/>
</dbReference>
<dbReference type="InterPro" id="IPR018203">
    <property type="entry name" value="GDP_dissociation_inhibitor"/>
</dbReference>
<dbReference type="AlphaFoldDB" id="A0A494X2S4"/>
<dbReference type="Gene3D" id="3.50.50.60">
    <property type="entry name" value="FAD/NAD(P)-binding domain"/>
    <property type="match status" value="2"/>
</dbReference>
<dbReference type="RefSeq" id="WP_121091461.1">
    <property type="nucleotide sequence ID" value="NZ_RBZU01000023.1"/>
</dbReference>
<dbReference type="Proteomes" id="UP000270342">
    <property type="component" value="Unassembled WGS sequence"/>
</dbReference>
<evidence type="ECO:0000313" key="1">
    <source>
        <dbReference type="EMBL" id="RKP43921.1"/>
    </source>
</evidence>
<organism evidence="1 2">
    <name type="scientific">Pararobbsia silviterrae</name>
    <dbReference type="NCBI Taxonomy" id="1792498"/>
    <lineage>
        <taxon>Bacteria</taxon>
        <taxon>Pseudomonadati</taxon>
        <taxon>Pseudomonadota</taxon>
        <taxon>Betaproteobacteria</taxon>
        <taxon>Burkholderiales</taxon>
        <taxon>Burkholderiaceae</taxon>
        <taxon>Pararobbsia</taxon>
    </lineage>
</organism>
<dbReference type="GO" id="GO:0005092">
    <property type="term" value="F:GDP-dissociation inhibitor activity"/>
    <property type="evidence" value="ECO:0007669"/>
    <property type="project" value="InterPro"/>
</dbReference>
<keyword evidence="2" id="KW-1185">Reference proteome</keyword>
<accession>A0A494X2S4</accession>
<dbReference type="GO" id="GO:0007264">
    <property type="term" value="P:small GTPase-mediated signal transduction"/>
    <property type="evidence" value="ECO:0007669"/>
    <property type="project" value="InterPro"/>
</dbReference>
<dbReference type="OrthoDB" id="9774675at2"/>
<proteinExistence type="predicted"/>
<dbReference type="PANTHER" id="PTHR10668">
    <property type="entry name" value="PHYTOENE DEHYDROGENASE"/>
    <property type="match status" value="1"/>
</dbReference>
<sequence length="529" mass="57234">MSEFDFVIVGSGINSLVCAAMLALDDLRVCVVERNDRLGGCIRTDEVTLPGFQHEVMASFYPLFVSSPAFKALEAELEAEGVRFRPSARPTAVAMPDGRAFVMSSKLESVIADLDTLAPGDGQRYARALSEASAMHGVLGNVLDNEPRGLQALFAAWNGIRHMGINGLVEHAGRLSESARDWLETTFESDVARALFAPWVLHMGLDPDASGSGGMLRLQASLMQNTGLPCVEGGGIRLIEAFVRIVARRGGIFMKNAEVERVGIEHGAARGVTLTDGTVLRAKRAVVCNVTPTQLYDRLLPAGQIPERVKSDAKRFRYGLSDMQIHLALRAPVDWVDPALNDVAMVHVTAGIDAIARASNEARRRLLPAEPTIVVAQHAALDPSRVPVGHSLLWIQLQELPARPSGDAAGEIETSPDSQWTPAIREAYADRVINRLATLMPELKQHILMRTVFSPRDLEAINVNLVGGDPYSGACSIAQSLAWRPFPSSRGHATPFKRLYHIGASTHPGPGVGGMSGFMVARHLLGRRH</sequence>
<dbReference type="PANTHER" id="PTHR10668:SF105">
    <property type="entry name" value="DEHYDROGENASE-RELATED"/>
    <property type="match status" value="1"/>
</dbReference>
<dbReference type="Pfam" id="PF13450">
    <property type="entry name" value="NAD_binding_8"/>
    <property type="match status" value="1"/>
</dbReference>
<evidence type="ECO:0000313" key="2">
    <source>
        <dbReference type="Proteomes" id="UP000270342"/>
    </source>
</evidence>
<reference evidence="1 2" key="1">
    <citation type="submission" date="2018-10" db="EMBL/GenBank/DDBJ databases">
        <title>Robbsia sp. DHC34, isolated from soil.</title>
        <authorList>
            <person name="Gao Z.-H."/>
            <person name="Qiu L.-H."/>
        </authorList>
    </citation>
    <scope>NUCLEOTIDE SEQUENCE [LARGE SCALE GENOMIC DNA]</scope>
    <source>
        <strain evidence="1 2">DHC34</strain>
    </source>
</reference>
<gene>
    <name evidence="1" type="ORF">D7S86_28240</name>
</gene>
<protein>
    <submittedName>
        <fullName evidence="1">NAD(P)/FAD-dependent oxidoreductase</fullName>
    </submittedName>
</protein>
<dbReference type="SUPFAM" id="SSF51905">
    <property type="entry name" value="FAD/NAD(P)-binding domain"/>
    <property type="match status" value="1"/>
</dbReference>
<dbReference type="PRINTS" id="PR00891">
    <property type="entry name" value="RABGDIREP"/>
</dbReference>
<name>A0A494X2S4_9BURK</name>
<comment type="caution">
    <text evidence="1">The sequence shown here is derived from an EMBL/GenBank/DDBJ whole genome shotgun (WGS) entry which is preliminary data.</text>
</comment>